<dbReference type="SUPFAM" id="SSF54556">
    <property type="entry name" value="Chitinase insertion domain"/>
    <property type="match status" value="1"/>
</dbReference>
<keyword evidence="2 7" id="KW-0378">Hydrolase</keyword>
<evidence type="ECO:0000256" key="7">
    <source>
        <dbReference type="RuleBase" id="RU000489"/>
    </source>
</evidence>
<dbReference type="InterPro" id="IPR001579">
    <property type="entry name" value="Glyco_hydro_18_chit_AS"/>
</dbReference>
<evidence type="ECO:0000256" key="8">
    <source>
        <dbReference type="SAM" id="SignalP"/>
    </source>
</evidence>
<dbReference type="InterPro" id="IPR011583">
    <property type="entry name" value="Chitinase_II/V-like_cat"/>
</dbReference>
<dbReference type="EMBL" id="KX786256">
    <property type="protein sequence ID" value="APU52731.1"/>
    <property type="molecule type" value="Genomic_DNA"/>
</dbReference>
<dbReference type="GO" id="GO:0000272">
    <property type="term" value="P:polysaccharide catabolic process"/>
    <property type="evidence" value="ECO:0007669"/>
    <property type="project" value="UniProtKB-KW"/>
</dbReference>
<evidence type="ECO:0000256" key="2">
    <source>
        <dbReference type="ARBA" id="ARBA00022801"/>
    </source>
</evidence>
<keyword evidence="6" id="KW-0624">Polysaccharide degradation</keyword>
<reference evidence="10" key="1">
    <citation type="journal article" date="2016" name="Arch. Microbiol.">
        <title>Chitin degradation and utilization by virulent Aeromonas hydrophila strain ML10-51K.</title>
        <authorList>
            <person name="Zhang D."/>
            <person name="Xu D.H."/>
            <person name="Qiu J."/>
            <person name="Rasmussen-Ivey C.R."/>
            <person name="Liles M.R."/>
            <person name="Beck B.H."/>
        </authorList>
    </citation>
    <scope>NUCLEOTIDE SEQUENCE</scope>
    <source>
        <strain evidence="10">ML10-51K</strain>
    </source>
</reference>
<dbReference type="InterPro" id="IPR036573">
    <property type="entry name" value="CBM_sf_5/12"/>
</dbReference>
<dbReference type="Gene3D" id="2.60.40.10">
    <property type="entry name" value="Immunoglobulins"/>
    <property type="match status" value="2"/>
</dbReference>
<keyword evidence="4" id="KW-0119">Carbohydrate metabolism</keyword>
<evidence type="ECO:0000259" key="9">
    <source>
        <dbReference type="PROSITE" id="PS51910"/>
    </source>
</evidence>
<evidence type="ECO:0000256" key="1">
    <source>
        <dbReference type="ARBA" id="ARBA00009121"/>
    </source>
</evidence>
<comment type="similarity">
    <text evidence="1">Belongs to the glycosyl hydrolase 18 family. Chitinase class II subfamily.</text>
</comment>
<name>A0A1P8D865_AERHY</name>
<dbReference type="PROSITE" id="PS51910">
    <property type="entry name" value="GH18_2"/>
    <property type="match status" value="1"/>
</dbReference>
<evidence type="ECO:0000256" key="4">
    <source>
        <dbReference type="ARBA" id="ARBA00023277"/>
    </source>
</evidence>
<dbReference type="InterPro" id="IPR001223">
    <property type="entry name" value="Glyco_hydro18_cat"/>
</dbReference>
<evidence type="ECO:0000256" key="5">
    <source>
        <dbReference type="ARBA" id="ARBA00023295"/>
    </source>
</evidence>
<dbReference type="AlphaFoldDB" id="A0A1P8D865"/>
<dbReference type="InterPro" id="IPR050314">
    <property type="entry name" value="Glycosyl_Hydrlase_18"/>
</dbReference>
<dbReference type="EC" id="3.2.1.14" evidence="10"/>
<dbReference type="GO" id="GO:0008061">
    <property type="term" value="F:chitin binding"/>
    <property type="evidence" value="ECO:0007669"/>
    <property type="project" value="InterPro"/>
</dbReference>
<proteinExistence type="inferred from homology"/>
<evidence type="ECO:0000313" key="10">
    <source>
        <dbReference type="EMBL" id="APU52731.1"/>
    </source>
</evidence>
<dbReference type="Gene3D" id="3.10.50.10">
    <property type="match status" value="1"/>
</dbReference>
<dbReference type="GO" id="GO:0008843">
    <property type="term" value="F:endochitinase activity"/>
    <property type="evidence" value="ECO:0007669"/>
    <property type="project" value="UniProtKB-EC"/>
</dbReference>
<sequence length="1021" mass="109144">MPRQNKEDNNMQQTLRPSRLAMLVALAAMPAWAQAAYPAYQAGTAYKAGDIVSNVGNLYECKEFPYSGWCGASPYHYAPGVGVVWADAWKLYGGDVPPPALGVAVSSPAAGASFNEGASVALAVTLSGPVTALVRVEYLIDGKLVATASASPWNGSWSAAGVGAHALKARALDKDGKVLSEADSSFNVAAVVAPEAPKVSISSPASGAKVTLGRSVAVSGNVTDANNDVAKVELFVDGKKVGEDTSAPWQVNWTPQSKGLAGLKLVATDKENLSGESSQVDVQVEEAALPPTGGNLSCDIRQIYRPDGYECMGDDHARRVIGYFTSWRTGKNGLPSYLVSDIPWDKITHINYAFAAVDEQSHTIKVDDSATKMTWDGVPGAEMDPEFAYKGHFNLLSKYKKQYPDVKTLISVGGWADTRGFYTATTKGDCSVNNDGINAFANSAVSFIRQYGFDGVDVDYEYPTSMKDAGNPNDFPLSNQCRGKLFANYKVLMQTLRSKLDSAGSEDGRKYMLTIASPASAYLLRGMENFQVTQYLDYVNLMTYDFHGAWNNFVGHNAALFDNKADAELAHWGVYTQSQFGGIGYLNAAWSAHYFRGALAAGKINVGVPYYTRGWQGVSGGTHGLAGKAALPSQSDCQPGTGGSTIPCGNGAVGIDNIWHDLDKNGKEIGGGAVPMWHAKNLENAASLGITTMPSYGQAWGLDPNNPAHVMQGKYVRYYDDKAQAPWLWNEEKKVFLSTEDEESMGHKLDYIIKRGLGGVMFWEMAGDYAFDPAKNEYGMGSTLTTLAYEKFAKAAKYNTKQNDLAAPTVQLDIAVSLSGFKEGDSNYPINPTLKLTNNSTQTIPGGTRIEFLVPTSTSDTITDQSGMGLKVVESGGNQNSDGIAGEKDFHKAAFTLPTWKAWAPGSDVEVAMTYYLPAAGVPSGIRIISGTQTAGLKAEFPTLPEAVLGSSGGGENPGGATCSSQNVNPAAYKAYPTWPQGDHANGGDRMTNNKAVWQANWWTSSEPKAGDGSWKLVCSY</sequence>
<dbReference type="GO" id="GO:0030246">
    <property type="term" value="F:carbohydrate binding"/>
    <property type="evidence" value="ECO:0007669"/>
    <property type="project" value="InterPro"/>
</dbReference>
<dbReference type="SUPFAM" id="SSF51055">
    <property type="entry name" value="Carbohydrate binding domain"/>
    <property type="match status" value="1"/>
</dbReference>
<dbReference type="PROSITE" id="PS01095">
    <property type="entry name" value="GH18_1"/>
    <property type="match status" value="1"/>
</dbReference>
<dbReference type="CDD" id="cd12204">
    <property type="entry name" value="CBD_like"/>
    <property type="match status" value="1"/>
</dbReference>
<protein>
    <submittedName>
        <fullName evidence="10">Chitodextrinase</fullName>
        <ecNumber evidence="10">3.2.1.14</ecNumber>
    </submittedName>
</protein>
<dbReference type="PANTHER" id="PTHR11177:SF308">
    <property type="entry name" value="CHITINASE A"/>
    <property type="match status" value="1"/>
</dbReference>
<dbReference type="InterPro" id="IPR013783">
    <property type="entry name" value="Ig-like_fold"/>
</dbReference>
<dbReference type="InterPro" id="IPR017853">
    <property type="entry name" value="GH"/>
</dbReference>
<dbReference type="PANTHER" id="PTHR11177">
    <property type="entry name" value="CHITINASE"/>
    <property type="match status" value="1"/>
</dbReference>
<keyword evidence="5 7" id="KW-0326">Glycosidase</keyword>
<feature type="chain" id="PRO_5012049154" evidence="8">
    <location>
        <begin position="36"/>
        <end position="1021"/>
    </location>
</feature>
<dbReference type="Gene3D" id="3.20.20.80">
    <property type="entry name" value="Glycosidases"/>
    <property type="match status" value="1"/>
</dbReference>
<dbReference type="Pfam" id="PF06483">
    <property type="entry name" value="ChiC"/>
    <property type="match status" value="1"/>
</dbReference>
<accession>A0A1P8D865</accession>
<dbReference type="Pfam" id="PF00704">
    <property type="entry name" value="Glyco_hydro_18"/>
    <property type="match status" value="1"/>
</dbReference>
<dbReference type="GO" id="GO:0006032">
    <property type="term" value="P:chitin catabolic process"/>
    <property type="evidence" value="ECO:0007669"/>
    <property type="project" value="UniProtKB-KW"/>
</dbReference>
<evidence type="ECO:0000256" key="6">
    <source>
        <dbReference type="ARBA" id="ARBA00023326"/>
    </source>
</evidence>
<organism evidence="10">
    <name type="scientific">Aeromonas hydrophila</name>
    <dbReference type="NCBI Taxonomy" id="644"/>
    <lineage>
        <taxon>Bacteria</taxon>
        <taxon>Pseudomonadati</taxon>
        <taxon>Pseudomonadota</taxon>
        <taxon>Gammaproteobacteria</taxon>
        <taxon>Aeromonadales</taxon>
        <taxon>Aeromonadaceae</taxon>
        <taxon>Aeromonas</taxon>
    </lineage>
</organism>
<dbReference type="SUPFAM" id="SSF51445">
    <property type="entry name" value="(Trans)glycosidases"/>
    <property type="match status" value="1"/>
</dbReference>
<keyword evidence="3" id="KW-0146">Chitin degradation</keyword>
<dbReference type="GO" id="GO:0005576">
    <property type="term" value="C:extracellular region"/>
    <property type="evidence" value="ECO:0007669"/>
    <property type="project" value="InterPro"/>
</dbReference>
<dbReference type="CDD" id="cd06548">
    <property type="entry name" value="GH18_chitinase"/>
    <property type="match status" value="1"/>
</dbReference>
<dbReference type="Pfam" id="PF17957">
    <property type="entry name" value="Big_7"/>
    <property type="match status" value="2"/>
</dbReference>
<feature type="signal peptide" evidence="8">
    <location>
        <begin position="1"/>
        <end position="35"/>
    </location>
</feature>
<dbReference type="InterPro" id="IPR029070">
    <property type="entry name" value="Chitinase_insertion_sf"/>
</dbReference>
<dbReference type="SMART" id="SM00495">
    <property type="entry name" value="ChtBD3"/>
    <property type="match status" value="2"/>
</dbReference>
<dbReference type="Gene3D" id="2.10.10.20">
    <property type="entry name" value="Carbohydrate-binding module superfamily 5/12"/>
    <property type="match status" value="2"/>
</dbReference>
<keyword evidence="8" id="KW-0732">Signal</keyword>
<evidence type="ECO:0000256" key="3">
    <source>
        <dbReference type="ARBA" id="ARBA00023024"/>
    </source>
</evidence>
<dbReference type="InterPro" id="IPR003610">
    <property type="entry name" value="CBM5/12"/>
</dbReference>
<dbReference type="InterPro" id="IPR009470">
    <property type="entry name" value="Chi_C"/>
</dbReference>
<feature type="domain" description="GH18" evidence="9">
    <location>
        <begin position="318"/>
        <end position="782"/>
    </location>
</feature>
<dbReference type="SMART" id="SM00636">
    <property type="entry name" value="Glyco_18"/>
    <property type="match status" value="1"/>
</dbReference>